<dbReference type="PANTHER" id="PTHR10491">
    <property type="entry name" value="DTDP-4-DEHYDRORHAMNOSE REDUCTASE"/>
    <property type="match status" value="1"/>
</dbReference>
<feature type="domain" description="RmlD-like substrate binding" evidence="7">
    <location>
        <begin position="3"/>
        <end position="297"/>
    </location>
</feature>
<evidence type="ECO:0000313" key="9">
    <source>
        <dbReference type="Proteomes" id="UP001156940"/>
    </source>
</evidence>
<dbReference type="Proteomes" id="UP001156940">
    <property type="component" value="Unassembled WGS sequence"/>
</dbReference>
<proteinExistence type="inferred from homology"/>
<dbReference type="InterPro" id="IPR029903">
    <property type="entry name" value="RmlD-like-bd"/>
</dbReference>
<accession>A0ABT6JB51</accession>
<dbReference type="NCBIfam" id="TIGR01214">
    <property type="entry name" value="rmlD"/>
    <property type="match status" value="1"/>
</dbReference>
<keyword evidence="9" id="KW-1185">Reference proteome</keyword>
<dbReference type="PANTHER" id="PTHR10491:SF4">
    <property type="entry name" value="METHIONINE ADENOSYLTRANSFERASE 2 SUBUNIT BETA"/>
    <property type="match status" value="1"/>
</dbReference>
<comment type="catalytic activity">
    <reaction evidence="5 6">
        <text>dTDP-beta-L-rhamnose + NADP(+) = dTDP-4-dehydro-beta-L-rhamnose + NADPH + H(+)</text>
        <dbReference type="Rhea" id="RHEA:21796"/>
        <dbReference type="ChEBI" id="CHEBI:15378"/>
        <dbReference type="ChEBI" id="CHEBI:57510"/>
        <dbReference type="ChEBI" id="CHEBI:57783"/>
        <dbReference type="ChEBI" id="CHEBI:58349"/>
        <dbReference type="ChEBI" id="CHEBI:62830"/>
        <dbReference type="EC" id="1.1.1.133"/>
    </reaction>
</comment>
<evidence type="ECO:0000256" key="5">
    <source>
        <dbReference type="ARBA" id="ARBA00048200"/>
    </source>
</evidence>
<organism evidence="8 9">
    <name type="scientific">Luteimonas endophytica</name>
    <dbReference type="NCBI Taxonomy" id="3042023"/>
    <lineage>
        <taxon>Bacteria</taxon>
        <taxon>Pseudomonadati</taxon>
        <taxon>Pseudomonadota</taxon>
        <taxon>Gammaproteobacteria</taxon>
        <taxon>Lysobacterales</taxon>
        <taxon>Lysobacteraceae</taxon>
        <taxon>Luteimonas</taxon>
    </lineage>
</organism>
<dbReference type="EC" id="1.1.1.133" evidence="3 6"/>
<dbReference type="Gene3D" id="3.90.25.10">
    <property type="entry name" value="UDP-galactose 4-epimerase, domain 1"/>
    <property type="match status" value="1"/>
</dbReference>
<comment type="pathway">
    <text evidence="1 6">Carbohydrate biosynthesis; dTDP-L-rhamnose biosynthesis.</text>
</comment>
<evidence type="ECO:0000313" key="8">
    <source>
        <dbReference type="EMBL" id="MDH5824057.1"/>
    </source>
</evidence>
<protein>
    <recommendedName>
        <fullName evidence="4 6">dTDP-4-dehydrorhamnose reductase</fullName>
        <ecNumber evidence="3 6">1.1.1.133</ecNumber>
    </recommendedName>
</protein>
<dbReference type="CDD" id="cd05254">
    <property type="entry name" value="dTDP_HR_like_SDR_e"/>
    <property type="match status" value="1"/>
</dbReference>
<keyword evidence="6" id="KW-0521">NADP</keyword>
<evidence type="ECO:0000259" key="7">
    <source>
        <dbReference type="Pfam" id="PF04321"/>
    </source>
</evidence>
<evidence type="ECO:0000256" key="2">
    <source>
        <dbReference type="ARBA" id="ARBA00010944"/>
    </source>
</evidence>
<comment type="similarity">
    <text evidence="2 6">Belongs to the dTDP-4-dehydrorhamnose reductase family.</text>
</comment>
<keyword evidence="6 8" id="KW-0560">Oxidoreductase</keyword>
<comment type="cofactor">
    <cofactor evidence="6">
        <name>Mg(2+)</name>
        <dbReference type="ChEBI" id="CHEBI:18420"/>
    </cofactor>
    <text evidence="6">Binds 1 Mg(2+) ion per monomer.</text>
</comment>
<dbReference type="GO" id="GO:0008831">
    <property type="term" value="F:dTDP-4-dehydrorhamnose reductase activity"/>
    <property type="evidence" value="ECO:0007669"/>
    <property type="project" value="UniProtKB-EC"/>
</dbReference>
<evidence type="ECO:0000256" key="3">
    <source>
        <dbReference type="ARBA" id="ARBA00012929"/>
    </source>
</evidence>
<evidence type="ECO:0000256" key="4">
    <source>
        <dbReference type="ARBA" id="ARBA00017099"/>
    </source>
</evidence>
<gene>
    <name evidence="8" type="primary">rfbD</name>
    <name evidence="8" type="ORF">QFW77_13825</name>
</gene>
<comment type="function">
    <text evidence="6">Catalyzes the reduction of dTDP-6-deoxy-L-lyxo-4-hexulose to yield dTDP-L-rhamnose.</text>
</comment>
<evidence type="ECO:0000256" key="6">
    <source>
        <dbReference type="RuleBase" id="RU364082"/>
    </source>
</evidence>
<dbReference type="InterPro" id="IPR036291">
    <property type="entry name" value="NAD(P)-bd_dom_sf"/>
</dbReference>
<dbReference type="EMBL" id="JARXRM010000043">
    <property type="protein sequence ID" value="MDH5824057.1"/>
    <property type="molecule type" value="Genomic_DNA"/>
</dbReference>
<evidence type="ECO:0000256" key="1">
    <source>
        <dbReference type="ARBA" id="ARBA00004781"/>
    </source>
</evidence>
<reference evidence="8 9" key="1">
    <citation type="submission" date="2023-04" db="EMBL/GenBank/DDBJ databases">
        <title>Luteimonas endophyticus RD2P54.</title>
        <authorList>
            <person name="Sun J.-Q."/>
        </authorList>
    </citation>
    <scope>NUCLEOTIDE SEQUENCE [LARGE SCALE GENOMIC DNA]</scope>
    <source>
        <strain evidence="8 9">RD2P54</strain>
    </source>
</reference>
<dbReference type="RefSeq" id="WP_280575355.1">
    <property type="nucleotide sequence ID" value="NZ_JARXRM010000043.1"/>
</dbReference>
<name>A0ABT6JB51_9GAMM</name>
<sequence length="306" mass="32061">MTRILLLGAGGQLGTELRRSLPRLGELVCATRSGALPDGRPCERIDLEDASAAAGLVAGLAPDVVVNAAAYTAVDRAEAEPESAYRVNAAAPAALAAACRGHGALLLHYSTDYVFDGDTRDAWREDDPVAPLNVYGASKLAGEQAVRGSGARHLVLRTSWVYAGHGRNFLRTMLRLAEEGAPLRVVDDQFGAPTPAAWLADATARLLAAPPSRSGLWHAAATGCTSWYGFAAAIFELAVPRGLLKRLPDLQAVTTAGYPAAARRPACSCLDTARMEADFGIRAPQWREALASVLDAIAAGRGARPG</sequence>
<comment type="caution">
    <text evidence="8">The sequence shown here is derived from an EMBL/GenBank/DDBJ whole genome shotgun (WGS) entry which is preliminary data.</text>
</comment>
<dbReference type="Pfam" id="PF04321">
    <property type="entry name" value="RmlD_sub_bind"/>
    <property type="match status" value="1"/>
</dbReference>
<dbReference type="Gene3D" id="3.40.50.720">
    <property type="entry name" value="NAD(P)-binding Rossmann-like Domain"/>
    <property type="match status" value="1"/>
</dbReference>
<dbReference type="SUPFAM" id="SSF51735">
    <property type="entry name" value="NAD(P)-binding Rossmann-fold domains"/>
    <property type="match status" value="1"/>
</dbReference>
<dbReference type="InterPro" id="IPR005913">
    <property type="entry name" value="dTDP_dehydrorham_reduct"/>
</dbReference>